<evidence type="ECO:0000313" key="1">
    <source>
        <dbReference type="EMBL" id="GAP64629.1"/>
    </source>
</evidence>
<dbReference type="Proteomes" id="UP000037784">
    <property type="component" value="Unassembled WGS sequence"/>
</dbReference>
<reference evidence="2" key="2">
    <citation type="submission" date="2015-08" db="EMBL/GenBank/DDBJ databases">
        <title>Draft Genome Sequence of a Heterotrophic Facultative Anaerobic Bacterium Ardenticatena maritima Strain 110S.</title>
        <authorList>
            <person name="Kawaichi S."/>
            <person name="Yoshida T."/>
            <person name="Sako Y."/>
            <person name="Nakamura R."/>
        </authorList>
    </citation>
    <scope>NUCLEOTIDE SEQUENCE [LARGE SCALE GENOMIC DNA]</scope>
    <source>
        <strain evidence="2">110S</strain>
    </source>
</reference>
<sequence length="40" mass="4484">MLNNPSGKRLHDFAGAFVWKRGSGWFPVEPPVFKIGGARR</sequence>
<dbReference type="EMBL" id="BBZA01000292">
    <property type="protein sequence ID" value="GAP64629.1"/>
    <property type="molecule type" value="Genomic_DNA"/>
</dbReference>
<name>A0A0M8KBX9_9CHLR</name>
<evidence type="ECO:0000313" key="2">
    <source>
        <dbReference type="Proteomes" id="UP000037784"/>
    </source>
</evidence>
<keyword evidence="2" id="KW-1185">Reference proteome</keyword>
<proteinExistence type="predicted"/>
<protein>
    <submittedName>
        <fullName evidence="1">Uncharacterized protein</fullName>
    </submittedName>
</protein>
<accession>A0A0M8KBX9</accession>
<organism evidence="1 2">
    <name type="scientific">Ardenticatena maritima</name>
    <dbReference type="NCBI Taxonomy" id="872965"/>
    <lineage>
        <taxon>Bacteria</taxon>
        <taxon>Bacillati</taxon>
        <taxon>Chloroflexota</taxon>
        <taxon>Ardenticatenia</taxon>
        <taxon>Ardenticatenales</taxon>
        <taxon>Ardenticatenaceae</taxon>
        <taxon>Ardenticatena</taxon>
    </lineage>
</organism>
<dbReference type="AlphaFoldDB" id="A0A0M8KBX9"/>
<dbReference type="InParanoid" id="A0A0M8KBX9"/>
<reference evidence="1 2" key="1">
    <citation type="journal article" date="2015" name="Genome Announc.">
        <title>Draft Genome Sequence of a Heterotrophic Facultative Anaerobic Thermophilic Bacterium, Ardenticatena maritima Strain 110ST.</title>
        <authorList>
            <person name="Kawaichi S."/>
            <person name="Yoshida T."/>
            <person name="Sako Y."/>
            <person name="Nakamura R."/>
        </authorList>
    </citation>
    <scope>NUCLEOTIDE SEQUENCE [LARGE SCALE GENOMIC DNA]</scope>
    <source>
        <strain evidence="1 2">110S</strain>
    </source>
</reference>
<comment type="caution">
    <text evidence="1">The sequence shown here is derived from an EMBL/GenBank/DDBJ whole genome shotgun (WGS) entry which is preliminary data.</text>
</comment>
<gene>
    <name evidence="1" type="ORF">ARMA_3052</name>
</gene>